<dbReference type="AlphaFoldDB" id="A0A518HSP9"/>
<protein>
    <submittedName>
        <fullName evidence="1">Uncharacterized protein</fullName>
    </submittedName>
</protein>
<accession>A0A518HSP9</accession>
<dbReference type="EMBL" id="CP037423">
    <property type="protein sequence ID" value="QDV43883.1"/>
    <property type="molecule type" value="Genomic_DNA"/>
</dbReference>
<evidence type="ECO:0000313" key="1">
    <source>
        <dbReference type="EMBL" id="QDV43883.1"/>
    </source>
</evidence>
<gene>
    <name evidence="1" type="ORF">Enr13x_37430</name>
</gene>
<organism evidence="1 2">
    <name type="scientific">Stieleria neptunia</name>
    <dbReference type="NCBI Taxonomy" id="2527979"/>
    <lineage>
        <taxon>Bacteria</taxon>
        <taxon>Pseudomonadati</taxon>
        <taxon>Planctomycetota</taxon>
        <taxon>Planctomycetia</taxon>
        <taxon>Pirellulales</taxon>
        <taxon>Pirellulaceae</taxon>
        <taxon>Stieleria</taxon>
    </lineage>
</organism>
<reference evidence="1 2" key="1">
    <citation type="submission" date="2019-03" db="EMBL/GenBank/DDBJ databases">
        <title>Deep-cultivation of Planctomycetes and their phenomic and genomic characterization uncovers novel biology.</title>
        <authorList>
            <person name="Wiegand S."/>
            <person name="Jogler M."/>
            <person name="Boedeker C."/>
            <person name="Pinto D."/>
            <person name="Vollmers J."/>
            <person name="Rivas-Marin E."/>
            <person name="Kohn T."/>
            <person name="Peeters S.H."/>
            <person name="Heuer A."/>
            <person name="Rast P."/>
            <person name="Oberbeckmann S."/>
            <person name="Bunk B."/>
            <person name="Jeske O."/>
            <person name="Meyerdierks A."/>
            <person name="Storesund J.E."/>
            <person name="Kallscheuer N."/>
            <person name="Luecker S."/>
            <person name="Lage O.M."/>
            <person name="Pohl T."/>
            <person name="Merkel B.J."/>
            <person name="Hornburger P."/>
            <person name="Mueller R.-W."/>
            <person name="Bruemmer F."/>
            <person name="Labrenz M."/>
            <person name="Spormann A.M."/>
            <person name="Op den Camp H."/>
            <person name="Overmann J."/>
            <person name="Amann R."/>
            <person name="Jetten M.S.M."/>
            <person name="Mascher T."/>
            <person name="Medema M.H."/>
            <person name="Devos D.P."/>
            <person name="Kaster A.-K."/>
            <person name="Ovreas L."/>
            <person name="Rohde M."/>
            <person name="Galperin M.Y."/>
            <person name="Jogler C."/>
        </authorList>
    </citation>
    <scope>NUCLEOTIDE SEQUENCE [LARGE SCALE GENOMIC DNA]</scope>
    <source>
        <strain evidence="1 2">Enr13</strain>
    </source>
</reference>
<dbReference type="KEGG" id="snep:Enr13x_37430"/>
<dbReference type="RefSeq" id="WP_197456112.1">
    <property type="nucleotide sequence ID" value="NZ_CP037423.1"/>
</dbReference>
<evidence type="ECO:0000313" key="2">
    <source>
        <dbReference type="Proteomes" id="UP000319004"/>
    </source>
</evidence>
<dbReference type="Proteomes" id="UP000319004">
    <property type="component" value="Chromosome"/>
</dbReference>
<name>A0A518HSP9_9BACT</name>
<keyword evidence="2" id="KW-1185">Reference proteome</keyword>
<sequence>MQAADIPEVIAVNRSKPAQSWRRLGIIPTGCVLVCILQATQLAGDAKCESPSGVEFEIILDSDSVKFPDPIHGFLRVTNTSGREAILPSLGELQHSTSLELRCGGQVVEADFAANQPARATRRPAGYSSVTPFCLRYNEPKFVQRVRERLPVLIHAKTPVRPRQIANSVAGRDTADRTSAPRFVELDESNGRPILSATAETRVRLDTDNWIFRRPDDPLIRFAAAWPAWRSDRELGEITALMKFPQSIAEIERFLIEVSTINDVPILAVFPERAFSILDRLNKDTVSWRRLKLTQLLMQCTREGFDREKLASVVDEAWTTLAQSGPAEFLEREKSFRFKMHRILTKPNIHNGPDSRKLVELFSEEWSNRIATSFQGLSCVQDTNTADRMNADQFAIEHLTQKLRMLRASVNSP</sequence>
<proteinExistence type="predicted"/>